<keyword evidence="11" id="KW-1185">Reference proteome</keyword>
<feature type="transmembrane region" description="Helical" evidence="8">
    <location>
        <begin position="68"/>
        <end position="85"/>
    </location>
</feature>
<feature type="transmembrane region" description="Helical" evidence="8">
    <location>
        <begin position="97"/>
        <end position="114"/>
    </location>
</feature>
<dbReference type="InterPro" id="IPR000515">
    <property type="entry name" value="MetI-like"/>
</dbReference>
<dbReference type="SUPFAM" id="SSF161098">
    <property type="entry name" value="MetI-like"/>
    <property type="match status" value="1"/>
</dbReference>
<evidence type="ECO:0000256" key="1">
    <source>
        <dbReference type="ARBA" id="ARBA00004429"/>
    </source>
</evidence>
<dbReference type="STRING" id="665126.ABB55_25500"/>
<feature type="transmembrane region" description="Helical" evidence="8">
    <location>
        <begin position="200"/>
        <end position="222"/>
    </location>
</feature>
<evidence type="ECO:0000259" key="9">
    <source>
        <dbReference type="PROSITE" id="PS50928"/>
    </source>
</evidence>
<keyword evidence="6 8" id="KW-1133">Transmembrane helix</keyword>
<dbReference type="Pfam" id="PF00528">
    <property type="entry name" value="BPD_transp_1"/>
    <property type="match status" value="1"/>
</dbReference>
<dbReference type="Proteomes" id="UP000048984">
    <property type="component" value="Unassembled WGS sequence"/>
</dbReference>
<evidence type="ECO:0000256" key="7">
    <source>
        <dbReference type="ARBA" id="ARBA00023136"/>
    </source>
</evidence>
<evidence type="ECO:0000256" key="5">
    <source>
        <dbReference type="ARBA" id="ARBA00022692"/>
    </source>
</evidence>
<evidence type="ECO:0000313" key="11">
    <source>
        <dbReference type="Proteomes" id="UP000048984"/>
    </source>
</evidence>
<organism evidence="10 11">
    <name type="scientific">Prosthecodimorpha hirschii</name>
    <dbReference type="NCBI Taxonomy" id="665126"/>
    <lineage>
        <taxon>Bacteria</taxon>
        <taxon>Pseudomonadati</taxon>
        <taxon>Pseudomonadota</taxon>
        <taxon>Alphaproteobacteria</taxon>
        <taxon>Hyphomicrobiales</taxon>
        <taxon>Ancalomicrobiaceae</taxon>
        <taxon>Prosthecodimorpha</taxon>
    </lineage>
</organism>
<dbReference type="PROSITE" id="PS50928">
    <property type="entry name" value="ABC_TM1"/>
    <property type="match status" value="1"/>
</dbReference>
<proteinExistence type="inferred from homology"/>
<protein>
    <recommendedName>
        <fullName evidence="9">ABC transmembrane type-1 domain-containing protein</fullName>
    </recommendedName>
</protein>
<evidence type="ECO:0000256" key="4">
    <source>
        <dbReference type="ARBA" id="ARBA00022475"/>
    </source>
</evidence>
<evidence type="ECO:0000256" key="3">
    <source>
        <dbReference type="ARBA" id="ARBA00022448"/>
    </source>
</evidence>
<reference evidence="10 11" key="1">
    <citation type="submission" date="2015-09" db="EMBL/GenBank/DDBJ databases">
        <authorList>
            <person name="Jackson K.R."/>
            <person name="Lunt B.L."/>
            <person name="Fisher J.N.B."/>
            <person name="Gardner A.V."/>
            <person name="Bailey M.E."/>
            <person name="Deus L.M."/>
            <person name="Earl A.S."/>
            <person name="Gibby P.D."/>
            <person name="Hartmann K.A."/>
            <person name="Liu J.E."/>
            <person name="Manci A.M."/>
            <person name="Nielsen D.A."/>
            <person name="Solomon M.B."/>
            <person name="Breakwell D.P."/>
            <person name="Burnett S.H."/>
            <person name="Grose J.H."/>
        </authorList>
    </citation>
    <scope>NUCLEOTIDE SEQUENCE [LARGE SCALE GENOMIC DNA]</scope>
    <source>
        <strain evidence="10 11">16</strain>
    </source>
</reference>
<dbReference type="RefSeq" id="WP_054361340.1">
    <property type="nucleotide sequence ID" value="NZ_JAPCYQ010000001.1"/>
</dbReference>
<dbReference type="GO" id="GO:0022857">
    <property type="term" value="F:transmembrane transporter activity"/>
    <property type="evidence" value="ECO:0007669"/>
    <property type="project" value="InterPro"/>
</dbReference>
<keyword evidence="7 8" id="KW-0472">Membrane</keyword>
<sequence>MYELSYDLIFGNTYGTKLLAGIRVTLFLFVLCFTAAFLLAVVIATLQAVQSRILSGLLYVFVEYQRNVPLLVHLLVWYFGIANLLPPKAALMLNRYNAEFIWAALALTLYYAAFLSEDLRSGMRAIPRGQFESAWSLGLNWWKTIRLVILPQIVRVALPPTVNQALSLFKNTSVAAALGVAELMYRTREIATDTFRVFEAFSVATAIYATGSLAIVWTGLYLERRLRIPTGAGAR</sequence>
<gene>
    <name evidence="10" type="ORF">ABB55_25500</name>
</gene>
<dbReference type="InterPro" id="IPR043429">
    <property type="entry name" value="ArtM/GltK/GlnP/TcyL/YhdX-like"/>
</dbReference>
<comment type="subcellular location">
    <subcellularLocation>
        <location evidence="1">Cell inner membrane</location>
        <topology evidence="1">Multi-pass membrane protein</topology>
    </subcellularLocation>
    <subcellularLocation>
        <location evidence="8">Cell membrane</location>
        <topology evidence="8">Multi-pass membrane protein</topology>
    </subcellularLocation>
</comment>
<keyword evidence="4" id="KW-1003">Cell membrane</keyword>
<dbReference type="AlphaFoldDB" id="A0A0P6WFH3"/>
<keyword evidence="3 8" id="KW-0813">Transport</keyword>
<dbReference type="InterPro" id="IPR010065">
    <property type="entry name" value="AA_ABC_transptr_permease_3TM"/>
</dbReference>
<feature type="domain" description="ABC transmembrane type-1" evidence="9">
    <location>
        <begin position="22"/>
        <end position="216"/>
    </location>
</feature>
<dbReference type="CDD" id="cd06261">
    <property type="entry name" value="TM_PBP2"/>
    <property type="match status" value="1"/>
</dbReference>
<dbReference type="NCBIfam" id="TIGR01726">
    <property type="entry name" value="HEQRo_perm_3TM"/>
    <property type="match status" value="1"/>
</dbReference>
<accession>A0A0P6WFH3</accession>
<evidence type="ECO:0000256" key="8">
    <source>
        <dbReference type="RuleBase" id="RU363032"/>
    </source>
</evidence>
<evidence type="ECO:0000313" key="10">
    <source>
        <dbReference type="EMBL" id="KPL55173.1"/>
    </source>
</evidence>
<dbReference type="InterPro" id="IPR035906">
    <property type="entry name" value="MetI-like_sf"/>
</dbReference>
<dbReference type="EMBL" id="LJYW01000001">
    <property type="protein sequence ID" value="KPL55173.1"/>
    <property type="molecule type" value="Genomic_DNA"/>
</dbReference>
<comment type="similarity">
    <text evidence="2">Belongs to the binding-protein-dependent transport system permease family. HisMQ subfamily.</text>
</comment>
<comment type="caution">
    <text evidence="10">The sequence shown here is derived from an EMBL/GenBank/DDBJ whole genome shotgun (WGS) entry which is preliminary data.</text>
</comment>
<dbReference type="GO" id="GO:0006865">
    <property type="term" value="P:amino acid transport"/>
    <property type="evidence" value="ECO:0007669"/>
    <property type="project" value="TreeGrafter"/>
</dbReference>
<dbReference type="Gene3D" id="1.10.3720.10">
    <property type="entry name" value="MetI-like"/>
    <property type="match status" value="1"/>
</dbReference>
<reference evidence="10 11" key="2">
    <citation type="submission" date="2015-10" db="EMBL/GenBank/DDBJ databases">
        <title>Draft Genome Sequence of Prosthecomicrobium hirschii ATCC 27832.</title>
        <authorList>
            <person name="Daniel J."/>
            <person name="Givan S.A."/>
            <person name="Brun Y.V."/>
            <person name="Brown P.J."/>
        </authorList>
    </citation>
    <scope>NUCLEOTIDE SEQUENCE [LARGE SCALE GENOMIC DNA]</scope>
    <source>
        <strain evidence="10 11">16</strain>
    </source>
</reference>
<dbReference type="PANTHER" id="PTHR30614">
    <property type="entry name" value="MEMBRANE COMPONENT OF AMINO ACID ABC TRANSPORTER"/>
    <property type="match status" value="1"/>
</dbReference>
<keyword evidence="5 8" id="KW-0812">Transmembrane</keyword>
<evidence type="ECO:0000256" key="6">
    <source>
        <dbReference type="ARBA" id="ARBA00022989"/>
    </source>
</evidence>
<dbReference type="PANTHER" id="PTHR30614:SF47">
    <property type="entry name" value="ABC TRANSPORTER PERMEASE"/>
    <property type="match status" value="1"/>
</dbReference>
<name>A0A0P6WFH3_9HYPH</name>
<evidence type="ECO:0000256" key="2">
    <source>
        <dbReference type="ARBA" id="ARBA00010072"/>
    </source>
</evidence>
<dbReference type="GO" id="GO:0043190">
    <property type="term" value="C:ATP-binding cassette (ABC) transporter complex"/>
    <property type="evidence" value="ECO:0007669"/>
    <property type="project" value="InterPro"/>
</dbReference>
<feature type="transmembrane region" description="Helical" evidence="8">
    <location>
        <begin position="26"/>
        <end position="48"/>
    </location>
</feature>